<evidence type="ECO:0000259" key="3">
    <source>
        <dbReference type="PROSITE" id="PS50960"/>
    </source>
</evidence>
<dbReference type="GO" id="GO:0003677">
    <property type="term" value="F:DNA binding"/>
    <property type="evidence" value="ECO:0007669"/>
    <property type="project" value="UniProtKB-UniRule"/>
</dbReference>
<keyword evidence="2" id="KW-0238">DNA-binding</keyword>
<dbReference type="GO" id="GO:0005634">
    <property type="term" value="C:nucleus"/>
    <property type="evidence" value="ECO:0007669"/>
    <property type="project" value="UniProtKB-SubCell"/>
</dbReference>
<gene>
    <name evidence="4" type="ORF">T4B_2819</name>
</gene>
<dbReference type="Pfam" id="PF04218">
    <property type="entry name" value="CENP-B_N"/>
    <property type="match status" value="1"/>
</dbReference>
<organism evidence="4 5">
    <name type="scientific">Trichinella pseudospiralis</name>
    <name type="common">Parasitic roundworm</name>
    <dbReference type="NCBI Taxonomy" id="6337"/>
    <lineage>
        <taxon>Eukaryota</taxon>
        <taxon>Metazoa</taxon>
        <taxon>Ecdysozoa</taxon>
        <taxon>Nematoda</taxon>
        <taxon>Enoplea</taxon>
        <taxon>Dorylaimia</taxon>
        <taxon>Trichinellida</taxon>
        <taxon>Trichinellidae</taxon>
        <taxon>Trichinella</taxon>
    </lineage>
</organism>
<feature type="DNA-binding region" description="H-T-H motif" evidence="2">
    <location>
        <begin position="28"/>
        <end position="48"/>
    </location>
</feature>
<keyword evidence="2" id="KW-0539">Nucleus</keyword>
<dbReference type="AlphaFoldDB" id="A0A0V1J9J8"/>
<comment type="caution">
    <text evidence="4">The sequence shown here is derived from an EMBL/GenBank/DDBJ whole genome shotgun (WGS) entry which is preliminary data.</text>
</comment>
<dbReference type="InterPro" id="IPR007889">
    <property type="entry name" value="HTH_Psq"/>
</dbReference>
<protein>
    <recommendedName>
        <fullName evidence="3">HTH psq-type domain-containing protein</fullName>
    </recommendedName>
</protein>
<dbReference type="Gene3D" id="1.10.10.60">
    <property type="entry name" value="Homeodomain-like"/>
    <property type="match status" value="1"/>
</dbReference>
<proteinExistence type="predicted"/>
<dbReference type="PROSITE" id="PS50960">
    <property type="entry name" value="HTH_PSQ"/>
    <property type="match status" value="1"/>
</dbReference>
<comment type="subcellular location">
    <subcellularLocation>
        <location evidence="1 2">Nucleus</location>
    </subcellularLocation>
</comment>
<name>A0A0V1J9J8_TRIPS</name>
<evidence type="ECO:0000313" key="4">
    <source>
        <dbReference type="EMBL" id="KRZ31671.1"/>
    </source>
</evidence>
<dbReference type="InterPro" id="IPR009057">
    <property type="entry name" value="Homeodomain-like_sf"/>
</dbReference>
<evidence type="ECO:0000256" key="1">
    <source>
        <dbReference type="ARBA" id="ARBA00004123"/>
    </source>
</evidence>
<evidence type="ECO:0000313" key="5">
    <source>
        <dbReference type="Proteomes" id="UP000054805"/>
    </source>
</evidence>
<dbReference type="SUPFAM" id="SSF46689">
    <property type="entry name" value="Homeodomain-like"/>
    <property type="match status" value="1"/>
</dbReference>
<feature type="domain" description="HTH psq-type" evidence="3">
    <location>
        <begin position="1"/>
        <end position="52"/>
    </location>
</feature>
<sequence length="96" mass="10977">MSTTRNGKVLSLEEKLEVIKRMDSGDSFRKIAGNFGMGLSTISDICCSRRQLCVAHGYFDQRCLLRLLDTAAYLMSRVPNEKETFTTPYEEWFGKL</sequence>
<dbReference type="Proteomes" id="UP000054805">
    <property type="component" value="Unassembled WGS sequence"/>
</dbReference>
<keyword evidence="5" id="KW-1185">Reference proteome</keyword>
<accession>A0A0V1J9J8</accession>
<dbReference type="EMBL" id="JYDS01000023">
    <property type="protein sequence ID" value="KRZ31671.1"/>
    <property type="molecule type" value="Genomic_DNA"/>
</dbReference>
<evidence type="ECO:0000256" key="2">
    <source>
        <dbReference type="PROSITE-ProRule" id="PRU00320"/>
    </source>
</evidence>
<reference evidence="4 5" key="1">
    <citation type="submission" date="2015-01" db="EMBL/GenBank/DDBJ databases">
        <title>Evolution of Trichinella species and genotypes.</title>
        <authorList>
            <person name="Korhonen P.K."/>
            <person name="Edoardo P."/>
            <person name="Giuseppe L.R."/>
            <person name="Gasser R.B."/>
        </authorList>
    </citation>
    <scope>NUCLEOTIDE SEQUENCE [LARGE SCALE GENOMIC DNA]</scope>
    <source>
        <strain evidence="4">ISS588</strain>
    </source>
</reference>